<evidence type="ECO:0000256" key="1">
    <source>
        <dbReference type="SAM" id="MobiDB-lite"/>
    </source>
</evidence>
<dbReference type="EMBL" id="PSQE01000001">
    <property type="protein sequence ID" value="RHN81927.1"/>
    <property type="molecule type" value="Genomic_DNA"/>
</dbReference>
<dbReference type="Proteomes" id="UP000265566">
    <property type="component" value="Chromosome 1"/>
</dbReference>
<evidence type="ECO:0000313" key="2">
    <source>
        <dbReference type="EMBL" id="RHN81927.1"/>
    </source>
</evidence>
<feature type="region of interest" description="Disordered" evidence="1">
    <location>
        <begin position="141"/>
        <end position="164"/>
    </location>
</feature>
<evidence type="ECO:0000313" key="3">
    <source>
        <dbReference type="Proteomes" id="UP000265566"/>
    </source>
</evidence>
<sequence length="164" mass="18965">MNHNYSNSLSLIPHLTMNHHYLVPSYYGFYNSFSSHHYQHHDHEHDLCPISTNYHHFFHSFSYYSSSCSCFQALENTPPSTILLLVFSSLFSNHPFSFLHPLIPTTPISSSSYFSLPFHFHPPNHHSLFFLPSPLFQSNPSHNPSHFHSSSIHHQPSPSHIPQS</sequence>
<accession>A0A396K839</accession>
<dbReference type="Gramene" id="rna6025">
    <property type="protein sequence ID" value="RHN81927.1"/>
    <property type="gene ID" value="gene6025"/>
</dbReference>
<comment type="caution">
    <text evidence="2">The sequence shown here is derived from an EMBL/GenBank/DDBJ whole genome shotgun (WGS) entry which is preliminary data.</text>
</comment>
<organism evidence="2 3">
    <name type="scientific">Medicago truncatula</name>
    <name type="common">Barrel medic</name>
    <name type="synonym">Medicago tribuloides</name>
    <dbReference type="NCBI Taxonomy" id="3880"/>
    <lineage>
        <taxon>Eukaryota</taxon>
        <taxon>Viridiplantae</taxon>
        <taxon>Streptophyta</taxon>
        <taxon>Embryophyta</taxon>
        <taxon>Tracheophyta</taxon>
        <taxon>Spermatophyta</taxon>
        <taxon>Magnoliopsida</taxon>
        <taxon>eudicotyledons</taxon>
        <taxon>Gunneridae</taxon>
        <taxon>Pentapetalae</taxon>
        <taxon>rosids</taxon>
        <taxon>fabids</taxon>
        <taxon>Fabales</taxon>
        <taxon>Fabaceae</taxon>
        <taxon>Papilionoideae</taxon>
        <taxon>50 kb inversion clade</taxon>
        <taxon>NPAAA clade</taxon>
        <taxon>Hologalegina</taxon>
        <taxon>IRL clade</taxon>
        <taxon>Trifolieae</taxon>
        <taxon>Medicago</taxon>
    </lineage>
</organism>
<name>A0A396K839_MEDTR</name>
<reference evidence="3" key="1">
    <citation type="journal article" date="2018" name="Nat. Plants">
        <title>Whole-genome landscape of Medicago truncatula symbiotic genes.</title>
        <authorList>
            <person name="Pecrix Y."/>
            <person name="Staton S.E."/>
            <person name="Sallet E."/>
            <person name="Lelandais-Briere C."/>
            <person name="Moreau S."/>
            <person name="Carrere S."/>
            <person name="Blein T."/>
            <person name="Jardinaud M.F."/>
            <person name="Latrasse D."/>
            <person name="Zouine M."/>
            <person name="Zahm M."/>
            <person name="Kreplak J."/>
            <person name="Mayjonade B."/>
            <person name="Satge C."/>
            <person name="Perez M."/>
            <person name="Cauet S."/>
            <person name="Marande W."/>
            <person name="Chantry-Darmon C."/>
            <person name="Lopez-Roques C."/>
            <person name="Bouchez O."/>
            <person name="Berard A."/>
            <person name="Debelle F."/>
            <person name="Munos S."/>
            <person name="Bendahmane A."/>
            <person name="Berges H."/>
            <person name="Niebel A."/>
            <person name="Buitink J."/>
            <person name="Frugier F."/>
            <person name="Benhamed M."/>
            <person name="Crespi M."/>
            <person name="Gouzy J."/>
            <person name="Gamas P."/>
        </authorList>
    </citation>
    <scope>NUCLEOTIDE SEQUENCE [LARGE SCALE GENOMIC DNA]</scope>
    <source>
        <strain evidence="3">cv. Jemalong A17</strain>
    </source>
</reference>
<proteinExistence type="predicted"/>
<gene>
    <name evidence="2" type="ORF">MtrunA17_Chr1g0204341</name>
</gene>
<protein>
    <submittedName>
        <fullName evidence="2">Uncharacterized protein</fullName>
    </submittedName>
</protein>
<dbReference type="AlphaFoldDB" id="A0A396K839"/>